<organism evidence="1 2">
    <name type="scientific">Kroppenstedtia sanguinis</name>
    <dbReference type="NCBI Taxonomy" id="1380684"/>
    <lineage>
        <taxon>Bacteria</taxon>
        <taxon>Bacillati</taxon>
        <taxon>Bacillota</taxon>
        <taxon>Bacilli</taxon>
        <taxon>Bacillales</taxon>
        <taxon>Thermoactinomycetaceae</taxon>
        <taxon>Kroppenstedtia</taxon>
    </lineage>
</organism>
<proteinExistence type="predicted"/>
<gene>
    <name evidence="1" type="ORF">ACFQ4Y_01145</name>
</gene>
<sequence>MPKGGAWERQFQQLKANEEELNRIFIDLYGLQEELTPEVPEAEVTVRRAERERDVKSFLSYCVGLIMGRYSLDVGGLAYAGGEWEASKYQTL</sequence>
<dbReference type="Proteomes" id="UP001597282">
    <property type="component" value="Unassembled WGS sequence"/>
</dbReference>
<dbReference type="EMBL" id="JBHTNU010000001">
    <property type="protein sequence ID" value="MFD1425538.1"/>
    <property type="molecule type" value="Genomic_DNA"/>
</dbReference>
<accession>A0ABW4C652</accession>
<keyword evidence="2" id="KW-1185">Reference proteome</keyword>
<name>A0ABW4C652_9BACL</name>
<comment type="caution">
    <text evidence="1">The sequence shown here is derived from an EMBL/GenBank/DDBJ whole genome shotgun (WGS) entry which is preliminary data.</text>
</comment>
<protein>
    <submittedName>
        <fullName evidence="1">Uncharacterized protein</fullName>
    </submittedName>
</protein>
<evidence type="ECO:0000313" key="2">
    <source>
        <dbReference type="Proteomes" id="UP001597282"/>
    </source>
</evidence>
<evidence type="ECO:0000313" key="1">
    <source>
        <dbReference type="EMBL" id="MFD1425538.1"/>
    </source>
</evidence>
<reference evidence="2" key="1">
    <citation type="journal article" date="2019" name="Int. J. Syst. Evol. Microbiol.">
        <title>The Global Catalogue of Microorganisms (GCM) 10K type strain sequencing project: providing services to taxonomists for standard genome sequencing and annotation.</title>
        <authorList>
            <consortium name="The Broad Institute Genomics Platform"/>
            <consortium name="The Broad Institute Genome Sequencing Center for Infectious Disease"/>
            <person name="Wu L."/>
            <person name="Ma J."/>
        </authorList>
    </citation>
    <scope>NUCLEOTIDE SEQUENCE [LARGE SCALE GENOMIC DNA]</scope>
    <source>
        <strain evidence="2">S1</strain>
    </source>
</reference>
<dbReference type="RefSeq" id="WP_380162367.1">
    <property type="nucleotide sequence ID" value="NZ_JBHTNU010000001.1"/>
</dbReference>